<proteinExistence type="predicted"/>
<sequence>MDLFKAIFTSSSEEKSSSSSSEEDEGEDTSEVDPAPGGLVSVQSGPPNPPADLQPVKELDDGRPQSVQCSPENPKGGEEFGPQLPPALCFGEILIP</sequence>
<organism evidence="2 3">
    <name type="scientific">Chiloscyllium punctatum</name>
    <name type="common">Brownbanded bambooshark</name>
    <name type="synonym">Hemiscyllium punctatum</name>
    <dbReference type="NCBI Taxonomy" id="137246"/>
    <lineage>
        <taxon>Eukaryota</taxon>
        <taxon>Metazoa</taxon>
        <taxon>Chordata</taxon>
        <taxon>Craniata</taxon>
        <taxon>Vertebrata</taxon>
        <taxon>Chondrichthyes</taxon>
        <taxon>Elasmobranchii</taxon>
        <taxon>Galeomorphii</taxon>
        <taxon>Galeoidea</taxon>
        <taxon>Orectolobiformes</taxon>
        <taxon>Hemiscylliidae</taxon>
        <taxon>Chiloscyllium</taxon>
    </lineage>
</organism>
<gene>
    <name evidence="2" type="ORF">chiPu_0025476</name>
</gene>
<comment type="caution">
    <text evidence="2">The sequence shown here is derived from an EMBL/GenBank/DDBJ whole genome shotgun (WGS) entry which is preliminary data.</text>
</comment>
<evidence type="ECO:0000313" key="3">
    <source>
        <dbReference type="Proteomes" id="UP000287033"/>
    </source>
</evidence>
<keyword evidence="3" id="KW-1185">Reference proteome</keyword>
<evidence type="ECO:0000256" key="1">
    <source>
        <dbReference type="SAM" id="MobiDB-lite"/>
    </source>
</evidence>
<feature type="non-terminal residue" evidence="2">
    <location>
        <position position="96"/>
    </location>
</feature>
<feature type="region of interest" description="Disordered" evidence="1">
    <location>
        <begin position="1"/>
        <end position="86"/>
    </location>
</feature>
<evidence type="ECO:0000313" key="2">
    <source>
        <dbReference type="EMBL" id="GCC41128.1"/>
    </source>
</evidence>
<dbReference type="AlphaFoldDB" id="A0A401TES2"/>
<dbReference type="EMBL" id="BEZZ01059261">
    <property type="protein sequence ID" value="GCC41128.1"/>
    <property type="molecule type" value="Genomic_DNA"/>
</dbReference>
<feature type="compositionally biased region" description="Acidic residues" evidence="1">
    <location>
        <begin position="21"/>
        <end position="31"/>
    </location>
</feature>
<protein>
    <submittedName>
        <fullName evidence="2">Uncharacterized protein</fullName>
    </submittedName>
</protein>
<dbReference type="Proteomes" id="UP000287033">
    <property type="component" value="Unassembled WGS sequence"/>
</dbReference>
<reference evidence="2 3" key="1">
    <citation type="journal article" date="2018" name="Nat. Ecol. Evol.">
        <title>Shark genomes provide insights into elasmobranch evolution and the origin of vertebrates.</title>
        <authorList>
            <person name="Hara Y"/>
            <person name="Yamaguchi K"/>
            <person name="Onimaru K"/>
            <person name="Kadota M"/>
            <person name="Koyanagi M"/>
            <person name="Keeley SD"/>
            <person name="Tatsumi K"/>
            <person name="Tanaka K"/>
            <person name="Motone F"/>
            <person name="Kageyama Y"/>
            <person name="Nozu R"/>
            <person name="Adachi N"/>
            <person name="Nishimura O"/>
            <person name="Nakagawa R"/>
            <person name="Tanegashima C"/>
            <person name="Kiyatake I"/>
            <person name="Matsumoto R"/>
            <person name="Murakumo K"/>
            <person name="Nishida K"/>
            <person name="Terakita A"/>
            <person name="Kuratani S"/>
            <person name="Sato K"/>
            <person name="Hyodo S Kuraku.S."/>
        </authorList>
    </citation>
    <scope>NUCLEOTIDE SEQUENCE [LARGE SCALE GENOMIC DNA]</scope>
</reference>
<accession>A0A401TES2</accession>
<name>A0A401TES2_CHIPU</name>